<reference evidence="1 2" key="1">
    <citation type="journal article" date="2013" name="Genome Announc.">
        <title>The Draft Genome Sequence of Sphingomonas paucimobilis Strain HER1398 (Proteobacteria), Host to the Giant PAU Phage, Indicates That It Is a Member of the Genus Sphingobacterium (Bacteroidetes).</title>
        <authorList>
            <person name="White R.A.III."/>
            <person name="Suttle C.A."/>
        </authorList>
    </citation>
    <scope>NUCLEOTIDE SEQUENCE [LARGE SCALE GENOMIC DNA]</scope>
    <source>
        <strain evidence="1 2">HER1398</strain>
    </source>
</reference>
<dbReference type="AlphaFoldDB" id="U2HWJ2"/>
<dbReference type="Proteomes" id="UP000016584">
    <property type="component" value="Unassembled WGS sequence"/>
</dbReference>
<dbReference type="eggNOG" id="COG0500">
    <property type="taxonomic scope" value="Bacteria"/>
</dbReference>
<proteinExistence type="predicted"/>
<protein>
    <submittedName>
        <fullName evidence="1">Uncharacterized protein</fullName>
    </submittedName>
</protein>
<dbReference type="STRING" id="1346330.M472_14165"/>
<dbReference type="RefSeq" id="WP_021069732.1">
    <property type="nucleotide sequence ID" value="NZ_ATDL01000012.1"/>
</dbReference>
<gene>
    <name evidence="1" type="ORF">M472_14165</name>
</gene>
<dbReference type="PATRIC" id="fig|1346330.5.peg.1550"/>
<comment type="caution">
    <text evidence="1">The sequence shown here is derived from an EMBL/GenBank/DDBJ whole genome shotgun (WGS) entry which is preliminary data.</text>
</comment>
<sequence length="70" mass="8118">MIYIFATSVESDQDIQTLKPYLEEQLPDARWNFDLEDCDNIFRVDTPTSKAAAIIELLVELGYNCEELPY</sequence>
<evidence type="ECO:0000313" key="1">
    <source>
        <dbReference type="EMBL" id="ERJ59912.1"/>
    </source>
</evidence>
<evidence type="ECO:0000313" key="2">
    <source>
        <dbReference type="Proteomes" id="UP000016584"/>
    </source>
</evidence>
<organism evidence="1 2">
    <name type="scientific">Sphingobacterium paucimobilis HER1398</name>
    <dbReference type="NCBI Taxonomy" id="1346330"/>
    <lineage>
        <taxon>Bacteria</taxon>
        <taxon>Pseudomonadati</taxon>
        <taxon>Bacteroidota</taxon>
        <taxon>Sphingobacteriia</taxon>
        <taxon>Sphingobacteriales</taxon>
        <taxon>Sphingobacteriaceae</taxon>
        <taxon>Sphingobacterium</taxon>
    </lineage>
</organism>
<name>U2HWJ2_9SPHI</name>
<dbReference type="OrthoDB" id="1036397at2"/>
<keyword evidence="2" id="KW-1185">Reference proteome</keyword>
<accession>U2HWJ2</accession>
<dbReference type="EMBL" id="ATDL01000012">
    <property type="protein sequence ID" value="ERJ59912.1"/>
    <property type="molecule type" value="Genomic_DNA"/>
</dbReference>